<name>A0A9W6U865_9STRA</name>
<dbReference type="PANTHER" id="PTHR11439:SF483">
    <property type="entry name" value="PEPTIDE SYNTHASE GLIP-LIKE, PUTATIVE (AFU_ORTHOLOGUE AFUA_3G12920)-RELATED"/>
    <property type="match status" value="1"/>
</dbReference>
<evidence type="ECO:0000256" key="5">
    <source>
        <dbReference type="RuleBase" id="RU367124"/>
    </source>
</evidence>
<dbReference type="CDD" id="cd09272">
    <property type="entry name" value="RNase_HI_RT_Ty1"/>
    <property type="match status" value="1"/>
</dbReference>
<dbReference type="EMBL" id="BSXW01000657">
    <property type="protein sequence ID" value="GMF27324.1"/>
    <property type="molecule type" value="Genomic_DNA"/>
</dbReference>
<sequence length="263" mass="28950">MGLVYRRTSTEPHVRVFTDADWANNEQDRRSISGTVVQVFGCAVSWQTKRQRIVSKSSTSAEYIAADDGVEEARLKTHSCGSLGACGAENSNRAETAGGLWAPLDRSQGYNRLLGHSSRDLSLDDCDASWLGYVSDPMKLEGKRRHSECVDLKSVTDCISRALNATVLTLACTLAKAISSVNEGVATVQDTGADKRLLRIRKDVNDSNDEYLKSEDEERGLIDTAKLKWWLANGKDPNYVLGTLDSRDSDRTSVYVKLLVLAQ</sequence>
<evidence type="ECO:0000313" key="6">
    <source>
        <dbReference type="EMBL" id="GMF27324.1"/>
    </source>
</evidence>
<protein>
    <recommendedName>
        <fullName evidence="5">RxLR effector protein</fullName>
    </recommendedName>
</protein>
<evidence type="ECO:0000256" key="2">
    <source>
        <dbReference type="ARBA" id="ARBA00010400"/>
    </source>
</evidence>
<comment type="domain">
    <text evidence="5">The RxLR-dEER motif acts to carry the protein into the host cell cytoplasm through binding to cell surface phosphatidylinositol-3-phosphate.</text>
</comment>
<evidence type="ECO:0000256" key="3">
    <source>
        <dbReference type="ARBA" id="ARBA00022525"/>
    </source>
</evidence>
<dbReference type="OrthoDB" id="127986at2759"/>
<accession>A0A9W6U865</accession>
<reference evidence="6" key="1">
    <citation type="submission" date="2023-04" db="EMBL/GenBank/DDBJ databases">
        <title>Phytophthora lilii NBRC 32176.</title>
        <authorList>
            <person name="Ichikawa N."/>
            <person name="Sato H."/>
            <person name="Tonouchi N."/>
        </authorList>
    </citation>
    <scope>NUCLEOTIDE SEQUENCE</scope>
    <source>
        <strain evidence="6">NBRC 32176</strain>
    </source>
</reference>
<gene>
    <name evidence="6" type="ORF">Plil01_001142800</name>
</gene>
<comment type="caution">
    <text evidence="6">The sequence shown here is derived from an EMBL/GenBank/DDBJ whole genome shotgun (WGS) entry which is preliminary data.</text>
</comment>
<keyword evidence="7" id="KW-1185">Reference proteome</keyword>
<dbReference type="InterPro" id="IPR031825">
    <property type="entry name" value="RXLR"/>
</dbReference>
<proteinExistence type="inferred from homology"/>
<organism evidence="6 7">
    <name type="scientific">Phytophthora lilii</name>
    <dbReference type="NCBI Taxonomy" id="2077276"/>
    <lineage>
        <taxon>Eukaryota</taxon>
        <taxon>Sar</taxon>
        <taxon>Stramenopiles</taxon>
        <taxon>Oomycota</taxon>
        <taxon>Peronosporomycetes</taxon>
        <taxon>Peronosporales</taxon>
        <taxon>Peronosporaceae</taxon>
        <taxon>Phytophthora</taxon>
    </lineage>
</organism>
<dbReference type="Pfam" id="PF16810">
    <property type="entry name" value="RXLR"/>
    <property type="match status" value="1"/>
</dbReference>
<comment type="function">
    <text evidence="5">Effector that suppresses plant defense responses during pathogen infection.</text>
</comment>
<dbReference type="Proteomes" id="UP001165083">
    <property type="component" value="Unassembled WGS sequence"/>
</dbReference>
<keyword evidence="3 5" id="KW-0964">Secreted</keyword>
<keyword evidence="4" id="KW-0732">Signal</keyword>
<evidence type="ECO:0000313" key="7">
    <source>
        <dbReference type="Proteomes" id="UP001165083"/>
    </source>
</evidence>
<evidence type="ECO:0000256" key="1">
    <source>
        <dbReference type="ARBA" id="ARBA00004613"/>
    </source>
</evidence>
<dbReference type="AlphaFoldDB" id="A0A9W6U865"/>
<comment type="subcellular location">
    <subcellularLocation>
        <location evidence="1 5">Secreted</location>
    </subcellularLocation>
</comment>
<dbReference type="PANTHER" id="PTHR11439">
    <property type="entry name" value="GAG-POL-RELATED RETROTRANSPOSON"/>
    <property type="match status" value="1"/>
</dbReference>
<evidence type="ECO:0000256" key="4">
    <source>
        <dbReference type="ARBA" id="ARBA00022729"/>
    </source>
</evidence>
<comment type="similarity">
    <text evidence="2 5">Belongs to the RxLR effector family.</text>
</comment>